<protein>
    <recommendedName>
        <fullName evidence="8">RRM domain-containing protein</fullName>
    </recommendedName>
</protein>
<dbReference type="InterPro" id="IPR051945">
    <property type="entry name" value="RRM_MRD1_RNA_proc_ribogen"/>
</dbReference>
<comment type="subcellular location">
    <subcellularLocation>
        <location evidence="1">Nucleus</location>
    </subcellularLocation>
</comment>
<evidence type="ECO:0000313" key="10">
    <source>
        <dbReference type="Proteomes" id="UP000268162"/>
    </source>
</evidence>
<dbReference type="PANTHER" id="PTHR48039">
    <property type="entry name" value="RNA-BINDING MOTIF PROTEIN 14B"/>
    <property type="match status" value="1"/>
</dbReference>
<comment type="similarity">
    <text evidence="2">Belongs to the RRM MRD1 family.</text>
</comment>
<keyword evidence="5" id="KW-0539">Nucleus</keyword>
<organism evidence="9 10">
    <name type="scientific">Dimargaris cristalligena</name>
    <dbReference type="NCBI Taxonomy" id="215637"/>
    <lineage>
        <taxon>Eukaryota</taxon>
        <taxon>Fungi</taxon>
        <taxon>Fungi incertae sedis</taxon>
        <taxon>Zoopagomycota</taxon>
        <taxon>Kickxellomycotina</taxon>
        <taxon>Dimargaritomycetes</taxon>
        <taxon>Dimargaritales</taxon>
        <taxon>Dimargaritaceae</taxon>
        <taxon>Dimargaris</taxon>
    </lineage>
</organism>
<dbReference type="GO" id="GO:0003729">
    <property type="term" value="F:mRNA binding"/>
    <property type="evidence" value="ECO:0007669"/>
    <property type="project" value="TreeGrafter"/>
</dbReference>
<evidence type="ECO:0000256" key="4">
    <source>
        <dbReference type="ARBA" id="ARBA00022884"/>
    </source>
</evidence>
<dbReference type="InterPro" id="IPR000504">
    <property type="entry name" value="RRM_dom"/>
</dbReference>
<sequence length="784" mass="88173">TRIIVKNVPKYLTDDRFRQHFAAKEDVTDAKLMRTKEGNSRMFGFVGFRTDKAAQLAVRHFNGTYIDTALISVELAKSFKDETLARPWSAHSEGSSAFERRQQQTTAKSKGTKGGHQFNVIDIKKQNQTVTEAIPKKKKQVKLLYESTLNNPKFQEFAQVMAPRHQSKTWANDDLPGTQNDTTIAPSLKTTKKPGGAGMVVTKTHVTFADSDDEYEDMPSKPTEKATPASAAPKKEQSDGESDEKNEGEDAPTEAPEPAMSDLEWMRSRMHTKAADYDPQEIIMETGRLFLRNLPYTCTEEDLRKRFEKFGPLAEVHMPIERDTKQPKGYAYILFVLPEHAWEAFRAMDTKFFQGRLLHVLPAKEKFTPKEFNALNPTLGEPLTLYMSQDAVLDSIAERLEVTKDEILDPSASNMAVRMALAETHILNETKAYLEEHGLVLDSLAKKERSETVILVKNIPHSTTEEELRDIFGKHGNLGRILLPPARTIAVVEFLEASEARSAFRFLAYRRFKDSVIYLEKAPVGLFKDKYNAKVHKKQKAASATAASATDSSRLDSDPVQGVTLFIKNLSFLTQDADFQELCGSIPGLRSAVIRMKPDPKHPGSQLSMGFGFAEYQTPQLAQRAIQALQGRVLDGHALEVKLTNHVTGDQSSSRRAKRAAAESATQGQGSTKLVIRNVAFEATKKELRELLSNYGQLKSIRLPSKMDGSHRGFAFAEFLTLQEAKRVKDTLNHTHLYGRHLVIEFAEKDTTDLEELRARSTKDYRAAVEDKRHSKRIKLNDEE</sequence>
<evidence type="ECO:0000313" key="9">
    <source>
        <dbReference type="EMBL" id="RKP38577.1"/>
    </source>
</evidence>
<keyword evidence="10" id="KW-1185">Reference proteome</keyword>
<evidence type="ECO:0000256" key="7">
    <source>
        <dbReference type="SAM" id="MobiDB-lite"/>
    </source>
</evidence>
<keyword evidence="4 6" id="KW-0694">RNA-binding</keyword>
<reference evidence="10" key="1">
    <citation type="journal article" date="2018" name="Nat. Microbiol.">
        <title>Leveraging single-cell genomics to expand the fungal tree of life.</title>
        <authorList>
            <person name="Ahrendt S.R."/>
            <person name="Quandt C.A."/>
            <person name="Ciobanu D."/>
            <person name="Clum A."/>
            <person name="Salamov A."/>
            <person name="Andreopoulos B."/>
            <person name="Cheng J.F."/>
            <person name="Woyke T."/>
            <person name="Pelin A."/>
            <person name="Henrissat B."/>
            <person name="Reynolds N.K."/>
            <person name="Benny G.L."/>
            <person name="Smith M.E."/>
            <person name="James T.Y."/>
            <person name="Grigoriev I.V."/>
        </authorList>
    </citation>
    <scope>NUCLEOTIDE SEQUENCE [LARGE SCALE GENOMIC DNA]</scope>
    <source>
        <strain evidence="10">RSA 468</strain>
    </source>
</reference>
<evidence type="ECO:0000256" key="1">
    <source>
        <dbReference type="ARBA" id="ARBA00004123"/>
    </source>
</evidence>
<evidence type="ECO:0000256" key="5">
    <source>
        <dbReference type="ARBA" id="ARBA00023242"/>
    </source>
</evidence>
<dbReference type="PROSITE" id="PS50102">
    <property type="entry name" value="RRM"/>
    <property type="match status" value="5"/>
</dbReference>
<dbReference type="STRING" id="215637.A0A4P9ZY32"/>
<dbReference type="PANTHER" id="PTHR48039:SF5">
    <property type="entry name" value="RNA-BINDING PROTEIN 28"/>
    <property type="match status" value="1"/>
</dbReference>
<name>A0A4P9ZY32_9FUNG</name>
<dbReference type="EMBL" id="ML002352">
    <property type="protein sequence ID" value="RKP38577.1"/>
    <property type="molecule type" value="Genomic_DNA"/>
</dbReference>
<dbReference type="FunFam" id="3.30.70.330:FF:000277">
    <property type="entry name" value="RNA binding motif protein 19"/>
    <property type="match status" value="1"/>
</dbReference>
<evidence type="ECO:0000256" key="2">
    <source>
        <dbReference type="ARBA" id="ARBA00008033"/>
    </source>
</evidence>
<feature type="region of interest" description="Disordered" evidence="7">
    <location>
        <begin position="169"/>
        <end position="198"/>
    </location>
</feature>
<dbReference type="InterPro" id="IPR035979">
    <property type="entry name" value="RBD_domain_sf"/>
</dbReference>
<evidence type="ECO:0000256" key="6">
    <source>
        <dbReference type="PROSITE-ProRule" id="PRU00176"/>
    </source>
</evidence>
<feature type="region of interest" description="Disordered" evidence="7">
    <location>
        <begin position="645"/>
        <end position="667"/>
    </location>
</feature>
<proteinExistence type="inferred from homology"/>
<dbReference type="Gene3D" id="3.30.70.330">
    <property type="match status" value="5"/>
</dbReference>
<feature type="region of interest" description="Disordered" evidence="7">
    <location>
        <begin position="765"/>
        <end position="784"/>
    </location>
</feature>
<gene>
    <name evidence="9" type="ORF">BJ085DRAFT_19348</name>
</gene>
<keyword evidence="3" id="KW-0677">Repeat</keyword>
<dbReference type="CDD" id="cd12320">
    <property type="entry name" value="RRM6_RBM19_RRM5_MRD1"/>
    <property type="match status" value="1"/>
</dbReference>
<feature type="domain" description="RRM" evidence="8">
    <location>
        <begin position="287"/>
        <end position="365"/>
    </location>
</feature>
<dbReference type="SUPFAM" id="SSF54928">
    <property type="entry name" value="RNA-binding domain, RBD"/>
    <property type="match status" value="4"/>
</dbReference>
<feature type="domain" description="RRM" evidence="8">
    <location>
        <begin position="672"/>
        <end position="749"/>
    </location>
</feature>
<feature type="compositionally biased region" description="Acidic residues" evidence="7">
    <location>
        <begin position="239"/>
        <end position="252"/>
    </location>
</feature>
<feature type="region of interest" description="Disordered" evidence="7">
    <location>
        <begin position="90"/>
        <end position="115"/>
    </location>
</feature>
<dbReference type="Pfam" id="PF00076">
    <property type="entry name" value="RRM_1"/>
    <property type="match status" value="5"/>
</dbReference>
<dbReference type="AlphaFoldDB" id="A0A4P9ZY32"/>
<dbReference type="CDD" id="cd12565">
    <property type="entry name" value="RRM1_MRD1"/>
    <property type="match status" value="1"/>
</dbReference>
<dbReference type="GO" id="GO:0005634">
    <property type="term" value="C:nucleus"/>
    <property type="evidence" value="ECO:0007669"/>
    <property type="project" value="UniProtKB-SubCell"/>
</dbReference>
<feature type="domain" description="RRM" evidence="8">
    <location>
        <begin position="563"/>
        <end position="646"/>
    </location>
</feature>
<accession>A0A4P9ZY32</accession>
<feature type="compositionally biased region" description="Polar residues" evidence="7">
    <location>
        <begin position="177"/>
        <end position="189"/>
    </location>
</feature>
<feature type="domain" description="RRM" evidence="8">
    <location>
        <begin position="1"/>
        <end position="78"/>
    </location>
</feature>
<dbReference type="Proteomes" id="UP000268162">
    <property type="component" value="Unassembled WGS sequence"/>
</dbReference>
<dbReference type="CDD" id="cd12317">
    <property type="entry name" value="RRM4_RBM19_RRM3_MRD1"/>
    <property type="match status" value="1"/>
</dbReference>
<feature type="domain" description="RRM" evidence="8">
    <location>
        <begin position="452"/>
        <end position="524"/>
    </location>
</feature>
<feature type="non-terminal residue" evidence="9">
    <location>
        <position position="1"/>
    </location>
</feature>
<feature type="region of interest" description="Disordered" evidence="7">
    <location>
        <begin position="210"/>
        <end position="260"/>
    </location>
</feature>
<evidence type="ECO:0000256" key="3">
    <source>
        <dbReference type="ARBA" id="ARBA00022737"/>
    </source>
</evidence>
<evidence type="ECO:0000259" key="8">
    <source>
        <dbReference type="PROSITE" id="PS50102"/>
    </source>
</evidence>
<dbReference type="InterPro" id="IPR012677">
    <property type="entry name" value="Nucleotide-bd_a/b_plait_sf"/>
</dbReference>
<dbReference type="SMART" id="SM00360">
    <property type="entry name" value="RRM"/>
    <property type="match status" value="5"/>
</dbReference>